<accession>A0ABS6F1D5</accession>
<dbReference type="SUPFAM" id="SSF52540">
    <property type="entry name" value="P-loop containing nucleoside triphosphate hydrolases"/>
    <property type="match status" value="1"/>
</dbReference>
<dbReference type="InterPro" id="IPR039430">
    <property type="entry name" value="Thymidylate_kin-like_dom"/>
</dbReference>
<evidence type="ECO:0000256" key="2">
    <source>
        <dbReference type="ARBA" id="ARBA00012980"/>
    </source>
</evidence>
<dbReference type="Proteomes" id="UP000736583">
    <property type="component" value="Unassembled WGS sequence"/>
</dbReference>
<comment type="function">
    <text evidence="10">Phosphorylation of dTMP to form dTDP in both de novo and salvage pathways of dTTP synthesis.</text>
</comment>
<evidence type="ECO:0000313" key="12">
    <source>
        <dbReference type="EMBL" id="MBU5591699.1"/>
    </source>
</evidence>
<comment type="similarity">
    <text evidence="1 10">Belongs to the thymidylate kinase family.</text>
</comment>
<dbReference type="Gene3D" id="3.40.50.300">
    <property type="entry name" value="P-loop containing nucleotide triphosphate hydrolases"/>
    <property type="match status" value="1"/>
</dbReference>
<dbReference type="Pfam" id="PF02223">
    <property type="entry name" value="Thymidylate_kin"/>
    <property type="match status" value="1"/>
</dbReference>
<evidence type="ECO:0000256" key="8">
    <source>
        <dbReference type="ARBA" id="ARBA00022840"/>
    </source>
</evidence>
<keyword evidence="13" id="KW-1185">Reference proteome</keyword>
<evidence type="ECO:0000256" key="1">
    <source>
        <dbReference type="ARBA" id="ARBA00009776"/>
    </source>
</evidence>
<dbReference type="PANTHER" id="PTHR10344">
    <property type="entry name" value="THYMIDYLATE KINASE"/>
    <property type="match status" value="1"/>
</dbReference>
<comment type="caution">
    <text evidence="12">The sequence shown here is derived from an EMBL/GenBank/DDBJ whole genome shotgun (WGS) entry which is preliminary data.</text>
</comment>
<evidence type="ECO:0000256" key="10">
    <source>
        <dbReference type="HAMAP-Rule" id="MF_00165"/>
    </source>
</evidence>
<keyword evidence="7 10" id="KW-0418">Kinase</keyword>
<reference evidence="12 13" key="1">
    <citation type="submission" date="2021-06" db="EMBL/GenBank/DDBJ databases">
        <authorList>
            <person name="Sun Q."/>
            <person name="Li D."/>
        </authorList>
    </citation>
    <scope>NUCLEOTIDE SEQUENCE [LARGE SCALE GENOMIC DNA]</scope>
    <source>
        <strain evidence="12 13">MSJ-4</strain>
    </source>
</reference>
<dbReference type="EMBL" id="JAHLQL010000002">
    <property type="protein sequence ID" value="MBU5591699.1"/>
    <property type="molecule type" value="Genomic_DNA"/>
</dbReference>
<evidence type="ECO:0000256" key="4">
    <source>
        <dbReference type="ARBA" id="ARBA00022679"/>
    </source>
</evidence>
<keyword evidence="5 10" id="KW-0545">Nucleotide biosynthesis</keyword>
<evidence type="ECO:0000256" key="5">
    <source>
        <dbReference type="ARBA" id="ARBA00022727"/>
    </source>
</evidence>
<gene>
    <name evidence="10" type="primary">tmk</name>
    <name evidence="12" type="ORF">KQI89_07970</name>
</gene>
<evidence type="ECO:0000256" key="9">
    <source>
        <dbReference type="ARBA" id="ARBA00048743"/>
    </source>
</evidence>
<protein>
    <recommendedName>
        <fullName evidence="3 10">Thymidylate kinase</fullName>
        <ecNumber evidence="2 10">2.7.4.9</ecNumber>
    </recommendedName>
    <alternativeName>
        <fullName evidence="10">dTMP kinase</fullName>
    </alternativeName>
</protein>
<evidence type="ECO:0000313" key="13">
    <source>
        <dbReference type="Proteomes" id="UP000736583"/>
    </source>
</evidence>
<dbReference type="InterPro" id="IPR027417">
    <property type="entry name" value="P-loop_NTPase"/>
</dbReference>
<sequence length="231" mass="27063">MNKGKLIIIEGADGSGKKTQSDKLYQRLSKEINNIIKVEYPNYKSESSSLVKMYLKGDFGNSPGDVSPYVSSTFFAADRYASYKKEWEKFYIEGGVVIADRYTTSNMVHQASKIEDEEEKERFLNWLWNFEFEMYKLPVPDLVLFLDMSPEYSKKLIKHRENKFTGDSVKDIHESHYDYLMDSYNNAVNLANKYNWIKINCVDNGIIKSIDEIHEEIYVKVMEYIRDITNL</sequence>
<dbReference type="InterPro" id="IPR018094">
    <property type="entry name" value="Thymidylate_kinase"/>
</dbReference>
<dbReference type="RefSeq" id="WP_096878010.1">
    <property type="nucleotide sequence ID" value="NZ_JAHLQL010000002.1"/>
</dbReference>
<comment type="catalytic activity">
    <reaction evidence="9 10">
        <text>dTMP + ATP = dTDP + ADP</text>
        <dbReference type="Rhea" id="RHEA:13517"/>
        <dbReference type="ChEBI" id="CHEBI:30616"/>
        <dbReference type="ChEBI" id="CHEBI:58369"/>
        <dbReference type="ChEBI" id="CHEBI:63528"/>
        <dbReference type="ChEBI" id="CHEBI:456216"/>
        <dbReference type="EC" id="2.7.4.9"/>
    </reaction>
</comment>
<keyword evidence="8 10" id="KW-0067">ATP-binding</keyword>
<dbReference type="PANTHER" id="PTHR10344:SF4">
    <property type="entry name" value="UMP-CMP KINASE 2, MITOCHONDRIAL"/>
    <property type="match status" value="1"/>
</dbReference>
<evidence type="ECO:0000256" key="7">
    <source>
        <dbReference type="ARBA" id="ARBA00022777"/>
    </source>
</evidence>
<organism evidence="12 13">
    <name type="scientific">Clostridium simiarum</name>
    <dbReference type="NCBI Taxonomy" id="2841506"/>
    <lineage>
        <taxon>Bacteria</taxon>
        <taxon>Bacillati</taxon>
        <taxon>Bacillota</taxon>
        <taxon>Clostridia</taxon>
        <taxon>Eubacteriales</taxon>
        <taxon>Clostridiaceae</taxon>
        <taxon>Clostridium</taxon>
    </lineage>
</organism>
<evidence type="ECO:0000259" key="11">
    <source>
        <dbReference type="Pfam" id="PF02223"/>
    </source>
</evidence>
<dbReference type="GO" id="GO:0016301">
    <property type="term" value="F:kinase activity"/>
    <property type="evidence" value="ECO:0007669"/>
    <property type="project" value="UniProtKB-KW"/>
</dbReference>
<proteinExistence type="inferred from homology"/>
<evidence type="ECO:0000256" key="3">
    <source>
        <dbReference type="ARBA" id="ARBA00017144"/>
    </source>
</evidence>
<evidence type="ECO:0000256" key="6">
    <source>
        <dbReference type="ARBA" id="ARBA00022741"/>
    </source>
</evidence>
<feature type="domain" description="Thymidylate kinase-like" evidence="11">
    <location>
        <begin position="9"/>
        <end position="202"/>
    </location>
</feature>
<keyword evidence="4 10" id="KW-0808">Transferase</keyword>
<comment type="caution">
    <text evidence="10">Lacks conserved residue(s) required for the propagation of feature annotation.</text>
</comment>
<dbReference type="EC" id="2.7.4.9" evidence="2 10"/>
<name>A0ABS6F1D5_9CLOT</name>
<keyword evidence="6 10" id="KW-0547">Nucleotide-binding</keyword>
<dbReference type="HAMAP" id="MF_00165">
    <property type="entry name" value="Thymidylate_kinase"/>
    <property type="match status" value="1"/>
</dbReference>